<gene>
    <name evidence="2" type="ORF">OQ252_03050</name>
</gene>
<dbReference type="Proteomes" id="UP001526446">
    <property type="component" value="Unassembled WGS sequence"/>
</dbReference>
<accession>A0ABT3Q525</accession>
<organism evidence="2 3">
    <name type="scientific">Acetobacter farinalis</name>
    <dbReference type="NCBI Taxonomy" id="1260984"/>
    <lineage>
        <taxon>Bacteria</taxon>
        <taxon>Pseudomonadati</taxon>
        <taxon>Pseudomonadota</taxon>
        <taxon>Alphaproteobacteria</taxon>
        <taxon>Acetobacterales</taxon>
        <taxon>Acetobacteraceae</taxon>
        <taxon>Acetobacter</taxon>
    </lineage>
</organism>
<feature type="domain" description="HTH cro/C1-type" evidence="1">
    <location>
        <begin position="15"/>
        <end position="68"/>
    </location>
</feature>
<dbReference type="RefSeq" id="WP_166119375.1">
    <property type="nucleotide sequence ID" value="NZ_JAPIUX010000001.1"/>
</dbReference>
<dbReference type="InterPro" id="IPR001387">
    <property type="entry name" value="Cro/C1-type_HTH"/>
</dbReference>
<evidence type="ECO:0000259" key="1">
    <source>
        <dbReference type="PROSITE" id="PS50943"/>
    </source>
</evidence>
<dbReference type="InterPro" id="IPR010982">
    <property type="entry name" value="Lambda_DNA-bd_dom_sf"/>
</dbReference>
<reference evidence="2 3" key="1">
    <citation type="submission" date="2022-11" db="EMBL/GenBank/DDBJ databases">
        <title>Genome sequencing of Acetobacter type strain.</title>
        <authorList>
            <person name="Heo J."/>
            <person name="Lee D."/>
            <person name="Han B.-H."/>
            <person name="Hong S.-B."/>
            <person name="Kwon S.-W."/>
        </authorList>
    </citation>
    <scope>NUCLEOTIDE SEQUENCE [LARGE SCALE GENOMIC DNA]</scope>
    <source>
        <strain evidence="2 3">KACC 21251</strain>
    </source>
</reference>
<keyword evidence="3" id="KW-1185">Reference proteome</keyword>
<dbReference type="Gene3D" id="1.10.260.40">
    <property type="entry name" value="lambda repressor-like DNA-binding domains"/>
    <property type="match status" value="1"/>
</dbReference>
<dbReference type="EMBL" id="JAPIUX010000001">
    <property type="protein sequence ID" value="MCX2560385.1"/>
    <property type="molecule type" value="Genomic_DNA"/>
</dbReference>
<dbReference type="Pfam" id="PF13560">
    <property type="entry name" value="HTH_31"/>
    <property type="match status" value="1"/>
</dbReference>
<evidence type="ECO:0000313" key="3">
    <source>
        <dbReference type="Proteomes" id="UP001526446"/>
    </source>
</evidence>
<proteinExistence type="predicted"/>
<protein>
    <submittedName>
        <fullName evidence="2">Helix-turn-helix transcriptional regulator</fullName>
    </submittedName>
</protein>
<name>A0ABT3Q525_9PROT</name>
<sequence length="290" mass="32310">MAAVTMHLGEIGQQLRAFRLESGMRADEIATRLGVSRAALYRYEKGEVIKLDTVQRLAELLKISPLTLLGVGFDYYNCPNRFFEKLTALESDVLQSLQICDPICYQVTSPAYDVILQEAHTSLPEQKENAAPAILTQANRRALYNQRKPSIISMLPEGLVVEFLRQGVGAHVPMSETLRQKARQVAVQEIRNIITLMDSVPMGLQFSVIPENMTVTPCIYMRKSEQVVVAINPFRSDCCPAYTSGVAMITASPEAVLTHQRMLESLWQTSLKGQDAMERLKTLVAQHGAV</sequence>
<dbReference type="SMART" id="SM00530">
    <property type="entry name" value="HTH_XRE"/>
    <property type="match status" value="1"/>
</dbReference>
<evidence type="ECO:0000313" key="2">
    <source>
        <dbReference type="EMBL" id="MCX2560385.1"/>
    </source>
</evidence>
<dbReference type="SUPFAM" id="SSF47413">
    <property type="entry name" value="lambda repressor-like DNA-binding domains"/>
    <property type="match status" value="1"/>
</dbReference>
<comment type="caution">
    <text evidence="2">The sequence shown here is derived from an EMBL/GenBank/DDBJ whole genome shotgun (WGS) entry which is preliminary data.</text>
</comment>
<dbReference type="PROSITE" id="PS50943">
    <property type="entry name" value="HTH_CROC1"/>
    <property type="match status" value="1"/>
</dbReference>
<dbReference type="CDD" id="cd00093">
    <property type="entry name" value="HTH_XRE"/>
    <property type="match status" value="1"/>
</dbReference>